<dbReference type="Proteomes" id="UP000629025">
    <property type="component" value="Unassembled WGS sequence"/>
</dbReference>
<protein>
    <submittedName>
        <fullName evidence="1">Uncharacterized protein</fullName>
    </submittedName>
</protein>
<sequence length="65" mass="7147">MVGDTDGDDTLTLITDPLMAGNIFQFTRDIAHLLILSRQLQENPFMPMRIQYTTAALSAAPAKPV</sequence>
<accession>A0ABQ1KWK0</accession>
<organism evidence="1 2">
    <name type="scientific">Marinobacterium zhoushanense</name>
    <dbReference type="NCBI Taxonomy" id="1679163"/>
    <lineage>
        <taxon>Bacteria</taxon>
        <taxon>Pseudomonadati</taxon>
        <taxon>Pseudomonadota</taxon>
        <taxon>Gammaproteobacteria</taxon>
        <taxon>Oceanospirillales</taxon>
        <taxon>Oceanospirillaceae</taxon>
        <taxon>Marinobacterium</taxon>
    </lineage>
</organism>
<reference evidence="2" key="1">
    <citation type="journal article" date="2019" name="Int. J. Syst. Evol. Microbiol.">
        <title>The Global Catalogue of Microorganisms (GCM) 10K type strain sequencing project: providing services to taxonomists for standard genome sequencing and annotation.</title>
        <authorList>
            <consortium name="The Broad Institute Genomics Platform"/>
            <consortium name="The Broad Institute Genome Sequencing Center for Infectious Disease"/>
            <person name="Wu L."/>
            <person name="Ma J."/>
        </authorList>
    </citation>
    <scope>NUCLEOTIDE SEQUENCE [LARGE SCALE GENOMIC DNA]</scope>
    <source>
        <strain evidence="2">CGMCC 1.15341</strain>
    </source>
</reference>
<evidence type="ECO:0000313" key="2">
    <source>
        <dbReference type="Proteomes" id="UP000629025"/>
    </source>
</evidence>
<dbReference type="EMBL" id="BMIJ01000009">
    <property type="protein sequence ID" value="GGC09687.1"/>
    <property type="molecule type" value="Genomic_DNA"/>
</dbReference>
<comment type="caution">
    <text evidence="1">The sequence shown here is derived from an EMBL/GenBank/DDBJ whole genome shotgun (WGS) entry which is preliminary data.</text>
</comment>
<proteinExistence type="predicted"/>
<gene>
    <name evidence="1" type="ORF">GCM10011352_40210</name>
</gene>
<name>A0ABQ1KWK0_9GAMM</name>
<keyword evidence="2" id="KW-1185">Reference proteome</keyword>
<evidence type="ECO:0000313" key="1">
    <source>
        <dbReference type="EMBL" id="GGC09687.1"/>
    </source>
</evidence>